<dbReference type="InterPro" id="IPR045336">
    <property type="entry name" value="MmgE_PrpD_N"/>
</dbReference>
<evidence type="ECO:0000313" key="4">
    <source>
        <dbReference type="EMBL" id="MFC5747237.1"/>
    </source>
</evidence>
<dbReference type="SUPFAM" id="SSF103378">
    <property type="entry name" value="2-methylcitrate dehydratase PrpD"/>
    <property type="match status" value="1"/>
</dbReference>
<dbReference type="PANTHER" id="PTHR16943:SF8">
    <property type="entry name" value="2-METHYLCITRATE DEHYDRATASE"/>
    <property type="match status" value="1"/>
</dbReference>
<dbReference type="InterPro" id="IPR045337">
    <property type="entry name" value="MmgE_PrpD_C"/>
</dbReference>
<evidence type="ECO:0000256" key="1">
    <source>
        <dbReference type="ARBA" id="ARBA00006174"/>
    </source>
</evidence>
<evidence type="ECO:0000259" key="2">
    <source>
        <dbReference type="Pfam" id="PF03972"/>
    </source>
</evidence>
<comment type="caution">
    <text evidence="4">The sequence shown here is derived from an EMBL/GenBank/DDBJ whole genome shotgun (WGS) entry which is preliminary data.</text>
</comment>
<organism evidence="4 5">
    <name type="scientific">Actinomadura rugatobispora</name>
    <dbReference type="NCBI Taxonomy" id="1994"/>
    <lineage>
        <taxon>Bacteria</taxon>
        <taxon>Bacillati</taxon>
        <taxon>Actinomycetota</taxon>
        <taxon>Actinomycetes</taxon>
        <taxon>Streptosporangiales</taxon>
        <taxon>Thermomonosporaceae</taxon>
        <taxon>Actinomadura</taxon>
    </lineage>
</organism>
<sequence length="478" mass="48470">MSHSAESVSQRLARFVVALDVEGLPADVRAAGALHALDAIGCGVAAFALGEAPYVSAAADEAGVGGPSTAIGGRGLPSTEAAMINGTLCHALDFDDTHPDSVVHVSAAVTPAALAAAEAHGASGADTLAAIVAGNEVSTRVGAAAGGVFHKRGFHPTGMAGVFGATAAACRVRRLDADRTAHALGIAGSMAGGLLEFLADGAETKKLHPGWAAQAGLTAARLAAHGGTGPASVFEGARGYYATYAHGFGEALGRLEALVGELGTVWETPRIAIKPYPACHYAHAPVDALREILAEHPITPEEVDSITAFSDETGVALVLEPAADKVRPRTPYDAKFSLPYCLGALLVHGKVDVTSFLPSAVRDERVLALTPKVGYELKQYSPRPDSFGGGVTLRTTDGRTHTAELRYQRGGEENPMSVDEIVAKFRANAALGLDADGVAVLEGGVLGLGGAGDLGFLSVLGAVSQAPSSPGAMAGVRA</sequence>
<comment type="similarity">
    <text evidence="1">Belongs to the PrpD family.</text>
</comment>
<reference evidence="5" key="1">
    <citation type="journal article" date="2019" name="Int. J. Syst. Evol. Microbiol.">
        <title>The Global Catalogue of Microorganisms (GCM) 10K type strain sequencing project: providing services to taxonomists for standard genome sequencing and annotation.</title>
        <authorList>
            <consortium name="The Broad Institute Genomics Platform"/>
            <consortium name="The Broad Institute Genome Sequencing Center for Infectious Disease"/>
            <person name="Wu L."/>
            <person name="Ma J."/>
        </authorList>
    </citation>
    <scope>NUCLEOTIDE SEQUENCE [LARGE SCALE GENOMIC DNA]</scope>
    <source>
        <strain evidence="5">KCTC 42087</strain>
    </source>
</reference>
<protein>
    <submittedName>
        <fullName evidence="4">MmgE/PrpD family protein</fullName>
    </submittedName>
</protein>
<dbReference type="RefSeq" id="WP_378282853.1">
    <property type="nucleotide sequence ID" value="NZ_JBHSON010000020.1"/>
</dbReference>
<evidence type="ECO:0000259" key="3">
    <source>
        <dbReference type="Pfam" id="PF19305"/>
    </source>
</evidence>
<evidence type="ECO:0000313" key="5">
    <source>
        <dbReference type="Proteomes" id="UP001596074"/>
    </source>
</evidence>
<dbReference type="InterPro" id="IPR036148">
    <property type="entry name" value="MmgE/PrpD_sf"/>
</dbReference>
<dbReference type="Proteomes" id="UP001596074">
    <property type="component" value="Unassembled WGS sequence"/>
</dbReference>
<dbReference type="Pfam" id="PF03972">
    <property type="entry name" value="MmgE_PrpD_N"/>
    <property type="match status" value="1"/>
</dbReference>
<dbReference type="InterPro" id="IPR005656">
    <property type="entry name" value="MmgE_PrpD"/>
</dbReference>
<dbReference type="Gene3D" id="1.10.4100.10">
    <property type="entry name" value="2-methylcitrate dehydratase PrpD"/>
    <property type="match status" value="1"/>
</dbReference>
<dbReference type="InterPro" id="IPR042188">
    <property type="entry name" value="MmgE/PrpD_sf_2"/>
</dbReference>
<dbReference type="PANTHER" id="PTHR16943">
    <property type="entry name" value="2-METHYLCITRATE DEHYDRATASE-RELATED"/>
    <property type="match status" value="1"/>
</dbReference>
<dbReference type="InterPro" id="IPR042183">
    <property type="entry name" value="MmgE/PrpD_sf_1"/>
</dbReference>
<feature type="domain" description="MmgE/PrpD N-terminal" evidence="2">
    <location>
        <begin position="10"/>
        <end position="247"/>
    </location>
</feature>
<gene>
    <name evidence="4" type="ORF">ACFPZN_16535</name>
</gene>
<name>A0ABW0ZXY0_9ACTN</name>
<keyword evidence="5" id="KW-1185">Reference proteome</keyword>
<dbReference type="Pfam" id="PF19305">
    <property type="entry name" value="MmgE_PrpD_C"/>
    <property type="match status" value="1"/>
</dbReference>
<proteinExistence type="inferred from homology"/>
<accession>A0ABW0ZXY0</accession>
<dbReference type="Gene3D" id="3.30.1330.120">
    <property type="entry name" value="2-methylcitrate dehydratase PrpD"/>
    <property type="match status" value="1"/>
</dbReference>
<dbReference type="EMBL" id="JBHSON010000020">
    <property type="protein sequence ID" value="MFC5747237.1"/>
    <property type="molecule type" value="Genomic_DNA"/>
</dbReference>
<feature type="domain" description="MmgE/PrpD C-terminal" evidence="3">
    <location>
        <begin position="276"/>
        <end position="434"/>
    </location>
</feature>